<keyword evidence="4" id="KW-0238">DNA-binding</keyword>
<dbReference type="SUPFAM" id="SSF46689">
    <property type="entry name" value="Homeodomain-like"/>
    <property type="match status" value="1"/>
</dbReference>
<dbReference type="CDD" id="cd00009">
    <property type="entry name" value="AAA"/>
    <property type="match status" value="1"/>
</dbReference>
<dbReference type="SUPFAM" id="SSF159800">
    <property type="entry name" value="PrpR receptor domain-like"/>
    <property type="match status" value="1"/>
</dbReference>
<dbReference type="Gene3D" id="1.10.8.60">
    <property type="match status" value="1"/>
</dbReference>
<keyword evidence="5" id="KW-0804">Transcription</keyword>
<reference evidence="7 8" key="1">
    <citation type="submission" date="2019-04" db="EMBL/GenBank/DDBJ databases">
        <title>Crypto-aerobic microbial life in anoxic (sulfidic) marine sediments.</title>
        <authorList>
            <person name="Bhattacharya S."/>
            <person name="Roy C."/>
            <person name="Mondal N."/>
            <person name="Sarkar J."/>
            <person name="Mandal S."/>
            <person name="Rameez M.J."/>
            <person name="Ghosh W."/>
        </authorList>
    </citation>
    <scope>NUCLEOTIDE SEQUENCE [LARGE SCALE GENOMIC DNA]</scope>
    <source>
        <strain evidence="7 8">SBBB</strain>
    </source>
</reference>
<dbReference type="GO" id="GO:0043565">
    <property type="term" value="F:sequence-specific DNA binding"/>
    <property type="evidence" value="ECO:0007669"/>
    <property type="project" value="InterPro"/>
</dbReference>
<dbReference type="InterPro" id="IPR010524">
    <property type="entry name" value="Sig_transdc_resp-reg_PrpR_N"/>
</dbReference>
<dbReference type="SMART" id="SM00382">
    <property type="entry name" value="AAA"/>
    <property type="match status" value="1"/>
</dbReference>
<sequence>MEFANAELDRVRVCLIGNSKLSRLVHSLIPEFEAVASITIIDNIFNDAVRSARDLIERQAVDVFISAGANAFYLNDTLPMPVLALKVEQTDLVQAVITARRISSRILLLTYERQETNLELLGLFDGLELSHHTYSTAEHAKEVFHNLRDQGFGVVIGSSYACDLARQWGLESVLLYSRESCRNLIRKAIRHAGEHKRQQQQHALVQFLMDQTSNAQILTNREGGIVSWNAGASSLLPSLHRRRRLDGLFDARVLEAESISAEGLLLGERLCNLSKQSFDVGGERVGYLYHVVPSPVAVSNGDNRRLVYQSGRMADVQNQLLVYGATPGTVLIRGETGTGKELAARQAHQASANAKGPFIAINCAAIPAELFESELFGYADGAFTSAKSGGKSGLLEAANGGTFFMDEINSLPLSQQAKLLRVLQEREISPVGSRRPIALNIKFVAAANVDLMEEVRAGRFREDLYYRISTFQVHMPPLRERPEDIPVLTEFLMRNESLRYGIEVALEDLVKGITPIFRRYRWPGNVRELENYVERLIVSLKLYGNWELLVESLPRVLPELYEQPTIEPRGGHLHNIEQEEIVKALQMFGGNKAQAAEYLGISQTTLWRRLKRIRGGEDEL</sequence>
<dbReference type="PROSITE" id="PS50045">
    <property type="entry name" value="SIGMA54_INTERACT_4"/>
    <property type="match status" value="1"/>
</dbReference>
<dbReference type="GO" id="GO:0006355">
    <property type="term" value="P:regulation of DNA-templated transcription"/>
    <property type="evidence" value="ECO:0007669"/>
    <property type="project" value="InterPro"/>
</dbReference>
<dbReference type="Pfam" id="PF02954">
    <property type="entry name" value="HTH_8"/>
    <property type="match status" value="1"/>
</dbReference>
<dbReference type="Pfam" id="PF25601">
    <property type="entry name" value="AAA_lid_14"/>
    <property type="match status" value="1"/>
</dbReference>
<dbReference type="InterPro" id="IPR058031">
    <property type="entry name" value="AAA_lid_NorR"/>
</dbReference>
<dbReference type="PRINTS" id="PR01590">
    <property type="entry name" value="HTHFIS"/>
</dbReference>
<dbReference type="PROSITE" id="PS00676">
    <property type="entry name" value="SIGMA54_INTERACT_2"/>
    <property type="match status" value="1"/>
</dbReference>
<dbReference type="InterPro" id="IPR027417">
    <property type="entry name" value="P-loop_NTPase"/>
</dbReference>
<evidence type="ECO:0000259" key="6">
    <source>
        <dbReference type="PROSITE" id="PS50045"/>
    </source>
</evidence>
<keyword evidence="2" id="KW-0067">ATP-binding</keyword>
<dbReference type="Gene3D" id="1.10.10.60">
    <property type="entry name" value="Homeodomain-like"/>
    <property type="match status" value="1"/>
</dbReference>
<dbReference type="GO" id="GO:0000156">
    <property type="term" value="F:phosphorelay response regulator activity"/>
    <property type="evidence" value="ECO:0007669"/>
    <property type="project" value="InterPro"/>
</dbReference>
<dbReference type="Pfam" id="PF00158">
    <property type="entry name" value="Sigma54_activat"/>
    <property type="match status" value="1"/>
</dbReference>
<dbReference type="AlphaFoldDB" id="A0A4U0YLT5"/>
<protein>
    <submittedName>
        <fullName evidence="7">AAA family ATPase</fullName>
    </submittedName>
</protein>
<organism evidence="7 8">
    <name type="scientific">Halopseudomonas bauzanensis</name>
    <dbReference type="NCBI Taxonomy" id="653930"/>
    <lineage>
        <taxon>Bacteria</taxon>
        <taxon>Pseudomonadati</taxon>
        <taxon>Pseudomonadota</taxon>
        <taxon>Gammaproteobacteria</taxon>
        <taxon>Pseudomonadales</taxon>
        <taxon>Pseudomonadaceae</taxon>
        <taxon>Halopseudomonas</taxon>
    </lineage>
</organism>
<comment type="caution">
    <text evidence="7">The sequence shown here is derived from an EMBL/GenBank/DDBJ whole genome shotgun (WGS) entry which is preliminary data.</text>
</comment>
<dbReference type="Proteomes" id="UP000305198">
    <property type="component" value="Unassembled WGS sequence"/>
</dbReference>
<dbReference type="InterPro" id="IPR002078">
    <property type="entry name" value="Sigma_54_int"/>
</dbReference>
<evidence type="ECO:0000313" key="7">
    <source>
        <dbReference type="EMBL" id="TKA93160.1"/>
    </source>
</evidence>
<dbReference type="InterPro" id="IPR025944">
    <property type="entry name" value="Sigma_54_int_dom_CS"/>
</dbReference>
<dbReference type="PANTHER" id="PTHR32071:SF57">
    <property type="entry name" value="C4-DICARBOXYLATE TRANSPORT TRANSCRIPTIONAL REGULATORY PROTEIN DCTD"/>
    <property type="match status" value="1"/>
</dbReference>
<evidence type="ECO:0000256" key="4">
    <source>
        <dbReference type="ARBA" id="ARBA00023125"/>
    </source>
</evidence>
<evidence type="ECO:0000256" key="5">
    <source>
        <dbReference type="ARBA" id="ARBA00023163"/>
    </source>
</evidence>
<dbReference type="Gene3D" id="3.40.50.10660">
    <property type="entry name" value="PrpR receptor domain-like"/>
    <property type="match status" value="1"/>
</dbReference>
<proteinExistence type="predicted"/>
<dbReference type="Gene3D" id="3.40.50.300">
    <property type="entry name" value="P-loop containing nucleotide triphosphate hydrolases"/>
    <property type="match status" value="1"/>
</dbReference>
<evidence type="ECO:0000256" key="3">
    <source>
        <dbReference type="ARBA" id="ARBA00023015"/>
    </source>
</evidence>
<feature type="domain" description="Sigma-54 factor interaction" evidence="6">
    <location>
        <begin position="306"/>
        <end position="538"/>
    </location>
</feature>
<dbReference type="GO" id="GO:0005524">
    <property type="term" value="F:ATP binding"/>
    <property type="evidence" value="ECO:0007669"/>
    <property type="project" value="UniProtKB-KW"/>
</dbReference>
<dbReference type="Gene3D" id="3.40.50.2300">
    <property type="match status" value="1"/>
</dbReference>
<keyword evidence="1" id="KW-0547">Nucleotide-binding</keyword>
<dbReference type="SUPFAM" id="SSF52540">
    <property type="entry name" value="P-loop containing nucleoside triphosphate hydrolases"/>
    <property type="match status" value="1"/>
</dbReference>
<evidence type="ECO:0000256" key="2">
    <source>
        <dbReference type="ARBA" id="ARBA00022840"/>
    </source>
</evidence>
<dbReference type="InterPro" id="IPR009057">
    <property type="entry name" value="Homeodomain-like_sf"/>
</dbReference>
<dbReference type="InterPro" id="IPR003593">
    <property type="entry name" value="AAA+_ATPase"/>
</dbReference>
<keyword evidence="3" id="KW-0805">Transcription regulation</keyword>
<dbReference type="FunFam" id="3.40.50.300:FF:000006">
    <property type="entry name" value="DNA-binding transcriptional regulator NtrC"/>
    <property type="match status" value="1"/>
</dbReference>
<name>A0A4U0YLT5_9GAMM</name>
<dbReference type="InterPro" id="IPR025943">
    <property type="entry name" value="Sigma_54_int_dom_ATP-bd_2"/>
</dbReference>
<dbReference type="PROSITE" id="PS00688">
    <property type="entry name" value="SIGMA54_INTERACT_3"/>
    <property type="match status" value="1"/>
</dbReference>
<dbReference type="PANTHER" id="PTHR32071">
    <property type="entry name" value="TRANSCRIPTIONAL REGULATORY PROTEIN"/>
    <property type="match status" value="1"/>
</dbReference>
<accession>A0A4U0YLT5</accession>
<dbReference type="RefSeq" id="WP_136868749.1">
    <property type="nucleotide sequence ID" value="NZ_SWAV01000001.1"/>
</dbReference>
<dbReference type="EMBL" id="SWAV01000001">
    <property type="protein sequence ID" value="TKA93160.1"/>
    <property type="molecule type" value="Genomic_DNA"/>
</dbReference>
<gene>
    <name evidence="7" type="ORF">FA869_02960</name>
</gene>
<evidence type="ECO:0000313" key="8">
    <source>
        <dbReference type="Proteomes" id="UP000305198"/>
    </source>
</evidence>
<dbReference type="Pfam" id="PF06506">
    <property type="entry name" value="PrpR_N"/>
    <property type="match status" value="1"/>
</dbReference>
<dbReference type="InterPro" id="IPR002197">
    <property type="entry name" value="HTH_Fis"/>
</dbReference>
<evidence type="ECO:0000256" key="1">
    <source>
        <dbReference type="ARBA" id="ARBA00022741"/>
    </source>
</evidence>